<evidence type="ECO:0000313" key="5">
    <source>
        <dbReference type="Proteomes" id="UP000186308"/>
    </source>
</evidence>
<feature type="domain" description="Ice-binding protein C-terminal" evidence="3">
    <location>
        <begin position="196"/>
        <end position="219"/>
    </location>
</feature>
<keyword evidence="1" id="KW-0812">Transmembrane</keyword>
<dbReference type="NCBIfam" id="TIGR02595">
    <property type="entry name" value="PEP_CTERM"/>
    <property type="match status" value="1"/>
</dbReference>
<keyword evidence="1" id="KW-1133">Transmembrane helix</keyword>
<reference evidence="4 5" key="1">
    <citation type="submission" date="2017-01" db="EMBL/GenBank/DDBJ databases">
        <authorList>
            <person name="Varghese N."/>
            <person name="Submissions S."/>
        </authorList>
    </citation>
    <scope>NUCLEOTIDE SEQUENCE [LARGE SCALE GENOMIC DNA]</scope>
    <source>
        <strain evidence="4 5">ATCC 35905</strain>
    </source>
</reference>
<dbReference type="AlphaFoldDB" id="A0A8G2CJ18"/>
<dbReference type="Proteomes" id="UP000186308">
    <property type="component" value="Unassembled WGS sequence"/>
</dbReference>
<proteinExistence type="predicted"/>
<protein>
    <submittedName>
        <fullName evidence="4">PEP-CTERM protein-sorting domain-containing protein</fullName>
    </submittedName>
</protein>
<dbReference type="InterPro" id="IPR013424">
    <property type="entry name" value="Ice-binding_C"/>
</dbReference>
<name>A0A8G2CJ18_ACIRU</name>
<dbReference type="Pfam" id="PF07589">
    <property type="entry name" value="PEP-CTERM"/>
    <property type="match status" value="1"/>
</dbReference>
<feature type="signal peptide" evidence="2">
    <location>
        <begin position="1"/>
        <end position="24"/>
    </location>
</feature>
<keyword evidence="1" id="KW-0472">Membrane</keyword>
<dbReference type="RefSeq" id="WP_081848976.1">
    <property type="nucleotide sequence ID" value="NZ_FTNE01000004.1"/>
</dbReference>
<evidence type="ECO:0000259" key="3">
    <source>
        <dbReference type="Pfam" id="PF07589"/>
    </source>
</evidence>
<accession>A0A8G2CJ18</accession>
<dbReference type="EMBL" id="FTNE01000004">
    <property type="protein sequence ID" value="SIQ40360.1"/>
    <property type="molecule type" value="Genomic_DNA"/>
</dbReference>
<comment type="caution">
    <text evidence="4">The sequence shown here is derived from an EMBL/GenBank/DDBJ whole genome shotgun (WGS) entry which is preliminary data.</text>
</comment>
<gene>
    <name evidence="4" type="ORF">SAMN05421828_104126</name>
</gene>
<sequence>MKRLLLASVFSVASIASFASVALAGPISPTLSLGYSINDGPITTLQSGSANFFNQTYSFGNYAVSVTANDFGAYSFDLGVNGAVGQGTFSEPITVYLTEQNVSAYGPIAVSGLLTNTPQGGSSPMGLTFAVLGSTANALFAGTNLGMATIDPSLTDAASVFDPSFIVNGQYSLTQAITISPNLTGATALSIDSRVSVPEPGSLALLGTGLVALGLLVRKRQKRA</sequence>
<keyword evidence="5" id="KW-1185">Reference proteome</keyword>
<evidence type="ECO:0000313" key="4">
    <source>
        <dbReference type="EMBL" id="SIQ40360.1"/>
    </source>
</evidence>
<feature type="chain" id="PRO_5034524707" evidence="2">
    <location>
        <begin position="25"/>
        <end position="224"/>
    </location>
</feature>
<evidence type="ECO:0000256" key="2">
    <source>
        <dbReference type="SAM" id="SignalP"/>
    </source>
</evidence>
<keyword evidence="2" id="KW-0732">Signal</keyword>
<evidence type="ECO:0000256" key="1">
    <source>
        <dbReference type="SAM" id="Phobius"/>
    </source>
</evidence>
<organism evidence="4 5">
    <name type="scientific">Acidiphilium rubrum</name>
    <dbReference type="NCBI Taxonomy" id="526"/>
    <lineage>
        <taxon>Bacteria</taxon>
        <taxon>Pseudomonadati</taxon>
        <taxon>Pseudomonadota</taxon>
        <taxon>Alphaproteobacteria</taxon>
        <taxon>Acetobacterales</taxon>
        <taxon>Acidocellaceae</taxon>
        <taxon>Acidiphilium</taxon>
    </lineage>
</organism>
<feature type="transmembrane region" description="Helical" evidence="1">
    <location>
        <begin position="200"/>
        <end position="217"/>
    </location>
</feature>